<accession>A0ABS5EWP5</accession>
<dbReference type="Pfam" id="PF08401">
    <property type="entry name" value="ArdcN"/>
    <property type="match status" value="1"/>
</dbReference>
<dbReference type="Proteomes" id="UP001196870">
    <property type="component" value="Unassembled WGS sequence"/>
</dbReference>
<gene>
    <name evidence="3" type="ORF">GXW71_10235</name>
</gene>
<feature type="domain" description="Polyvalent protein metallopeptidase" evidence="2">
    <location>
        <begin position="167"/>
        <end position="291"/>
    </location>
</feature>
<evidence type="ECO:0000259" key="2">
    <source>
        <dbReference type="Pfam" id="PF18818"/>
    </source>
</evidence>
<comment type="caution">
    <text evidence="3">The sequence shown here is derived from an EMBL/GenBank/DDBJ whole genome shotgun (WGS) entry which is preliminary data.</text>
</comment>
<dbReference type="InterPro" id="IPR013610">
    <property type="entry name" value="ArdC_N"/>
</dbReference>
<dbReference type="InterPro" id="IPR017113">
    <property type="entry name" value="Antirestriction_ArdC"/>
</dbReference>
<name>A0ABS5EWP5_9PROT</name>
<dbReference type="PIRSF" id="PIRSF037112">
    <property type="entry name" value="Antirestriction_ArdC"/>
    <property type="match status" value="1"/>
</dbReference>
<sequence>MAYHRHSRAEGAAPRDHYAEITAQVIDALEAGTLPWRRPWDQAKADGAPMSPRNAITGRRYRGINLLMLGMTGLVFAGSDPRWLTYKQAVAKGWQVRRGERGSRVFFFRKLLVADSRPGEDADGDGEGGMRAVPVLRAYTAFHASQVEGVPTLETLPSPEVVWRTPEAAEVILDGSGAVLREGGDRAFYSPSTDHIQMPPRPAFESPEAYAATLLHELGHWSGAPSRLARDLTGRFGSHAYSQEELRAELASCFIAGELGLPCDIPNHASYVASWLRVLKDDKREIFRAAADAQRISDYLLAYHPEHAKRIADERIETVGGGGEG</sequence>
<organism evidence="3 4">
    <name type="scientific">Plastoroseomonas hellenica</name>
    <dbReference type="NCBI Taxonomy" id="2687306"/>
    <lineage>
        <taxon>Bacteria</taxon>
        <taxon>Pseudomonadati</taxon>
        <taxon>Pseudomonadota</taxon>
        <taxon>Alphaproteobacteria</taxon>
        <taxon>Acetobacterales</taxon>
        <taxon>Acetobacteraceae</taxon>
        <taxon>Plastoroseomonas</taxon>
    </lineage>
</organism>
<keyword evidence="4" id="KW-1185">Reference proteome</keyword>
<dbReference type="EMBL" id="JAAGBB010000010">
    <property type="protein sequence ID" value="MBR0664728.1"/>
    <property type="molecule type" value="Genomic_DNA"/>
</dbReference>
<feature type="domain" description="N-terminal" evidence="1">
    <location>
        <begin position="16"/>
        <end position="142"/>
    </location>
</feature>
<protein>
    <submittedName>
        <fullName evidence="3">DUF1738 domain-containing protein</fullName>
    </submittedName>
</protein>
<dbReference type="RefSeq" id="WP_211852392.1">
    <property type="nucleotide sequence ID" value="NZ_JAAGBB010000010.1"/>
</dbReference>
<dbReference type="Pfam" id="PF18818">
    <property type="entry name" value="MPTase-PolyVal"/>
    <property type="match status" value="1"/>
</dbReference>
<evidence type="ECO:0000259" key="1">
    <source>
        <dbReference type="Pfam" id="PF08401"/>
    </source>
</evidence>
<proteinExistence type="predicted"/>
<dbReference type="InterPro" id="IPR041459">
    <property type="entry name" value="MPTase-PolyVal"/>
</dbReference>
<reference evidence="4" key="1">
    <citation type="journal article" date="2021" name="Syst. Appl. Microbiol.">
        <title>Roseomonas hellenica sp. nov., isolated from roots of wild-growing Alkanna tinctoria.</title>
        <authorList>
            <person name="Rat A."/>
            <person name="Naranjo H.D."/>
            <person name="Lebbe L."/>
            <person name="Cnockaert M."/>
            <person name="Krigas N."/>
            <person name="Grigoriadou K."/>
            <person name="Maloupa E."/>
            <person name="Willems A."/>
        </authorList>
    </citation>
    <scope>NUCLEOTIDE SEQUENCE [LARGE SCALE GENOMIC DNA]</scope>
    <source>
        <strain evidence="4">LMG 31523</strain>
    </source>
</reference>
<evidence type="ECO:0000313" key="3">
    <source>
        <dbReference type="EMBL" id="MBR0664728.1"/>
    </source>
</evidence>
<evidence type="ECO:0000313" key="4">
    <source>
        <dbReference type="Proteomes" id="UP001196870"/>
    </source>
</evidence>